<proteinExistence type="predicted"/>
<dbReference type="InterPro" id="IPR000477">
    <property type="entry name" value="RT_dom"/>
</dbReference>
<evidence type="ECO:0000313" key="3">
    <source>
        <dbReference type="EMBL" id="GFG37065.1"/>
    </source>
</evidence>
<accession>A0A6L2Q2S8</accession>
<dbReference type="Pfam" id="PF00078">
    <property type="entry name" value="RVT_1"/>
    <property type="match status" value="1"/>
</dbReference>
<reference evidence="4" key="1">
    <citation type="submission" date="2020-01" db="EMBL/GenBank/DDBJ databases">
        <title>Draft genome sequence of the Termite Coptotermes fromosanus.</title>
        <authorList>
            <person name="Itakura S."/>
            <person name="Yosikawa Y."/>
            <person name="Umezawa K."/>
        </authorList>
    </citation>
    <scope>NUCLEOTIDE SEQUENCE [LARGE SCALE GENOMIC DNA]</scope>
</reference>
<dbReference type="SUPFAM" id="SSF56672">
    <property type="entry name" value="DNA/RNA polymerases"/>
    <property type="match status" value="1"/>
</dbReference>
<dbReference type="GO" id="GO:0071897">
    <property type="term" value="P:DNA biosynthetic process"/>
    <property type="evidence" value="ECO:0007669"/>
    <property type="project" value="UniProtKB-ARBA"/>
</dbReference>
<protein>
    <recommendedName>
        <fullName evidence="2">Reverse transcriptase domain-containing protein</fullName>
    </recommendedName>
</protein>
<feature type="domain" description="Reverse transcriptase" evidence="2">
    <location>
        <begin position="1"/>
        <end position="196"/>
    </location>
</feature>
<dbReference type="InterPro" id="IPR043502">
    <property type="entry name" value="DNA/RNA_pol_sf"/>
</dbReference>
<evidence type="ECO:0000259" key="2">
    <source>
        <dbReference type="PROSITE" id="PS50878"/>
    </source>
</evidence>
<keyword evidence="1" id="KW-0472">Membrane</keyword>
<dbReference type="PANTHER" id="PTHR33332">
    <property type="entry name" value="REVERSE TRANSCRIPTASE DOMAIN-CONTAINING PROTEIN"/>
    <property type="match status" value="1"/>
</dbReference>
<dbReference type="AlphaFoldDB" id="A0A6L2Q2S8"/>
<evidence type="ECO:0000256" key="1">
    <source>
        <dbReference type="SAM" id="Phobius"/>
    </source>
</evidence>
<keyword evidence="1" id="KW-0812">Transmembrane</keyword>
<sequence>MLTDSILTSLNQHEQVGGIFCDLTKAFDCVNHEILLAKLHYYGIQGVNANWFKTYITNRKQKVKITSQNHKGDSLCRWETIKYGVPQGSILDPLLFIIYVNDLPSAIHQFATPVIYVDDTSILVTAKDLKDLQIKVSSTLNHVSNWFSSSGLTLNMEKTNIIKFYSNHFHNNLQQSAFKINTIKEVTNTKFLGLELDNNINRKRHVAKILPRLSRACYAVRAMYPISCINMLKIIYFAYFHSINYGIIFWGNFTKSKNVFLAQKEIIRIMTGSSPKTSCKPLFQSLGILIVYSQYIFSLMKFLLQNQEMFTSNSESYPKRVNRKP</sequence>
<evidence type="ECO:0000313" key="4">
    <source>
        <dbReference type="Proteomes" id="UP000502823"/>
    </source>
</evidence>
<dbReference type="PROSITE" id="PS50878">
    <property type="entry name" value="RT_POL"/>
    <property type="match status" value="1"/>
</dbReference>
<keyword evidence="1" id="KW-1133">Transmembrane helix</keyword>
<dbReference type="EMBL" id="BLKM01009501">
    <property type="protein sequence ID" value="GFG37065.1"/>
    <property type="molecule type" value="Genomic_DNA"/>
</dbReference>
<feature type="transmembrane region" description="Helical" evidence="1">
    <location>
        <begin position="282"/>
        <end position="304"/>
    </location>
</feature>
<dbReference type="Proteomes" id="UP000502823">
    <property type="component" value="Unassembled WGS sequence"/>
</dbReference>
<dbReference type="InParanoid" id="A0A6L2Q2S8"/>
<name>A0A6L2Q2S8_COPFO</name>
<dbReference type="OrthoDB" id="414730at2759"/>
<organism evidence="3 4">
    <name type="scientific">Coptotermes formosanus</name>
    <name type="common">Formosan subterranean termite</name>
    <dbReference type="NCBI Taxonomy" id="36987"/>
    <lineage>
        <taxon>Eukaryota</taxon>
        <taxon>Metazoa</taxon>
        <taxon>Ecdysozoa</taxon>
        <taxon>Arthropoda</taxon>
        <taxon>Hexapoda</taxon>
        <taxon>Insecta</taxon>
        <taxon>Pterygota</taxon>
        <taxon>Neoptera</taxon>
        <taxon>Polyneoptera</taxon>
        <taxon>Dictyoptera</taxon>
        <taxon>Blattodea</taxon>
        <taxon>Blattoidea</taxon>
        <taxon>Termitoidae</taxon>
        <taxon>Rhinotermitidae</taxon>
        <taxon>Coptotermes</taxon>
    </lineage>
</organism>
<keyword evidence="4" id="KW-1185">Reference proteome</keyword>
<comment type="caution">
    <text evidence="3">The sequence shown here is derived from an EMBL/GenBank/DDBJ whole genome shotgun (WGS) entry which is preliminary data.</text>
</comment>
<gene>
    <name evidence="3" type="ORF">Cfor_05746</name>
</gene>